<keyword evidence="3 5" id="KW-1133">Transmembrane helix</keyword>
<dbReference type="EMBL" id="CAXITT010000128">
    <property type="protein sequence ID" value="CAL1532928.1"/>
    <property type="molecule type" value="Genomic_DNA"/>
</dbReference>
<name>A0AAV2HLG8_LYMST</name>
<evidence type="ECO:0000256" key="2">
    <source>
        <dbReference type="ARBA" id="ARBA00022692"/>
    </source>
</evidence>
<dbReference type="InterPro" id="IPR045238">
    <property type="entry name" value="Tim23-like"/>
</dbReference>
<evidence type="ECO:0000256" key="4">
    <source>
        <dbReference type="ARBA" id="ARBA00023136"/>
    </source>
</evidence>
<evidence type="ECO:0008006" key="8">
    <source>
        <dbReference type="Google" id="ProtNLM"/>
    </source>
</evidence>
<dbReference type="GO" id="GO:0005744">
    <property type="term" value="C:TIM23 mitochondrial import inner membrane translocase complex"/>
    <property type="evidence" value="ECO:0007669"/>
    <property type="project" value="TreeGrafter"/>
</dbReference>
<accession>A0AAV2HLG8</accession>
<keyword evidence="4 5" id="KW-0472">Membrane</keyword>
<dbReference type="Proteomes" id="UP001497497">
    <property type="component" value="Unassembled WGS sequence"/>
</dbReference>
<comment type="caution">
    <text evidence="6">The sequence shown here is derived from an EMBL/GenBank/DDBJ whole genome shotgun (WGS) entry which is preliminary data.</text>
</comment>
<keyword evidence="7" id="KW-1185">Reference proteome</keyword>
<feature type="transmembrane region" description="Helical" evidence="5">
    <location>
        <begin position="171"/>
        <end position="189"/>
    </location>
</feature>
<sequence>MSEKDPPAYNPYSTSDPSMNVPVTTGAAGALMSPYLNFNPAYIGPNDADSQFIFPEGAARTRGRLELSFSQIGGSVFVGAAVGGLNGFYSGIKDVQARQLTGANRRTQLLNFITKGGASTAQTLGVVALMYSVFGVFLSLGRGVDDELNTVTAATATGMLYKSSAGWRRCLRGGGIGFGLSAIYVLITSKDRIKGMMGR</sequence>
<reference evidence="6 7" key="1">
    <citation type="submission" date="2024-04" db="EMBL/GenBank/DDBJ databases">
        <authorList>
            <consortium name="Genoscope - CEA"/>
            <person name="William W."/>
        </authorList>
    </citation>
    <scope>NUCLEOTIDE SEQUENCE [LARGE SCALE GENOMIC DNA]</scope>
</reference>
<dbReference type="PANTHER" id="PTHR15371:SF0">
    <property type="entry name" value="SD19278P"/>
    <property type="match status" value="1"/>
</dbReference>
<evidence type="ECO:0000256" key="1">
    <source>
        <dbReference type="ARBA" id="ARBA00004141"/>
    </source>
</evidence>
<evidence type="ECO:0000256" key="3">
    <source>
        <dbReference type="ARBA" id="ARBA00022989"/>
    </source>
</evidence>
<dbReference type="Pfam" id="PF02466">
    <property type="entry name" value="Tim17"/>
    <property type="match status" value="1"/>
</dbReference>
<organism evidence="6 7">
    <name type="scientific">Lymnaea stagnalis</name>
    <name type="common">Great pond snail</name>
    <name type="synonym">Helix stagnalis</name>
    <dbReference type="NCBI Taxonomy" id="6523"/>
    <lineage>
        <taxon>Eukaryota</taxon>
        <taxon>Metazoa</taxon>
        <taxon>Spiralia</taxon>
        <taxon>Lophotrochozoa</taxon>
        <taxon>Mollusca</taxon>
        <taxon>Gastropoda</taxon>
        <taxon>Heterobranchia</taxon>
        <taxon>Euthyneura</taxon>
        <taxon>Panpulmonata</taxon>
        <taxon>Hygrophila</taxon>
        <taxon>Lymnaeoidea</taxon>
        <taxon>Lymnaeidae</taxon>
        <taxon>Lymnaea</taxon>
    </lineage>
</organism>
<dbReference type="AlphaFoldDB" id="A0AAV2HLG8"/>
<evidence type="ECO:0000256" key="5">
    <source>
        <dbReference type="SAM" id="Phobius"/>
    </source>
</evidence>
<comment type="subcellular location">
    <subcellularLocation>
        <location evidence="1">Membrane</location>
        <topology evidence="1">Multi-pass membrane protein</topology>
    </subcellularLocation>
</comment>
<protein>
    <recommendedName>
        <fullName evidence="8">Mitochondrial import inner membrane translocase subunit Tim23</fullName>
    </recommendedName>
</protein>
<gene>
    <name evidence="6" type="ORF">GSLYS_00006946001</name>
</gene>
<dbReference type="GO" id="GO:0030150">
    <property type="term" value="P:protein import into mitochondrial matrix"/>
    <property type="evidence" value="ECO:0007669"/>
    <property type="project" value="TreeGrafter"/>
</dbReference>
<evidence type="ECO:0000313" key="6">
    <source>
        <dbReference type="EMBL" id="CAL1532928.1"/>
    </source>
</evidence>
<dbReference type="PANTHER" id="PTHR15371">
    <property type="entry name" value="TIM23"/>
    <property type="match status" value="1"/>
</dbReference>
<keyword evidence="2 5" id="KW-0812">Transmembrane</keyword>
<dbReference type="GO" id="GO:0008320">
    <property type="term" value="F:protein transmembrane transporter activity"/>
    <property type="evidence" value="ECO:0007669"/>
    <property type="project" value="TreeGrafter"/>
</dbReference>
<evidence type="ECO:0000313" key="7">
    <source>
        <dbReference type="Proteomes" id="UP001497497"/>
    </source>
</evidence>
<proteinExistence type="predicted"/>
<feature type="transmembrane region" description="Helical" evidence="5">
    <location>
        <begin position="72"/>
        <end position="92"/>
    </location>
</feature>
<feature type="transmembrane region" description="Helical" evidence="5">
    <location>
        <begin position="112"/>
        <end position="138"/>
    </location>
</feature>